<reference evidence="1 2" key="1">
    <citation type="submission" date="2019-06" db="EMBL/GenBank/DDBJ databases">
        <title>Draft genomes of female and male turbot (Scophthalmus maximus).</title>
        <authorList>
            <person name="Xu H."/>
            <person name="Xu X.-W."/>
            <person name="Shao C."/>
            <person name="Chen S."/>
        </authorList>
    </citation>
    <scope>NUCLEOTIDE SEQUENCE [LARGE SCALE GENOMIC DNA]</scope>
    <source>
        <strain evidence="1">Ysfricsl-2016a</strain>
        <tissue evidence="1">Blood</tissue>
    </source>
</reference>
<protein>
    <submittedName>
        <fullName evidence="1">Uncharacterized protein</fullName>
    </submittedName>
</protein>
<dbReference type="AlphaFoldDB" id="A0A6A4STB6"/>
<gene>
    <name evidence="1" type="ORF">F2P81_013408</name>
</gene>
<dbReference type="Proteomes" id="UP000438429">
    <property type="component" value="Unassembled WGS sequence"/>
</dbReference>
<name>A0A6A4STB6_SCOMX</name>
<dbReference type="EMBL" id="VEVO01000012">
    <property type="protein sequence ID" value="KAF0033342.1"/>
    <property type="molecule type" value="Genomic_DNA"/>
</dbReference>
<sequence>MTLIGDPRLLQIVLPSVSDRSRIRDASPPNVLIMYFHNMIDCVNNNVYTEHGSVMLCRGENTAALYFRTMKINLPVARVREIHGNEHDAQMTSRPQYRALCDCGDYHCCTGKNYMMINDNVTLWGDWTLWVSPDRTLWVSPDQTLWGDRTLWVSPDWTLWGDRTLWVGARSKVV</sequence>
<accession>A0A6A4STB6</accession>
<organism evidence="1 2">
    <name type="scientific">Scophthalmus maximus</name>
    <name type="common">Turbot</name>
    <name type="synonym">Psetta maxima</name>
    <dbReference type="NCBI Taxonomy" id="52904"/>
    <lineage>
        <taxon>Eukaryota</taxon>
        <taxon>Metazoa</taxon>
        <taxon>Chordata</taxon>
        <taxon>Craniata</taxon>
        <taxon>Vertebrata</taxon>
        <taxon>Euteleostomi</taxon>
        <taxon>Actinopterygii</taxon>
        <taxon>Neopterygii</taxon>
        <taxon>Teleostei</taxon>
        <taxon>Neoteleostei</taxon>
        <taxon>Acanthomorphata</taxon>
        <taxon>Carangaria</taxon>
        <taxon>Pleuronectiformes</taxon>
        <taxon>Pleuronectoidei</taxon>
        <taxon>Scophthalmidae</taxon>
        <taxon>Scophthalmus</taxon>
    </lineage>
</organism>
<evidence type="ECO:0000313" key="1">
    <source>
        <dbReference type="EMBL" id="KAF0033342.1"/>
    </source>
</evidence>
<proteinExistence type="predicted"/>
<evidence type="ECO:0000313" key="2">
    <source>
        <dbReference type="Proteomes" id="UP000438429"/>
    </source>
</evidence>
<comment type="caution">
    <text evidence="1">The sequence shown here is derived from an EMBL/GenBank/DDBJ whole genome shotgun (WGS) entry which is preliminary data.</text>
</comment>